<dbReference type="PANTHER" id="PTHR37536:SF1">
    <property type="entry name" value="ASPERGILLOPEPSIN, PUTAITVE (AFU_ORTHOLOGUE AFUA_7G01200)"/>
    <property type="match status" value="1"/>
</dbReference>
<evidence type="ECO:0008006" key="4">
    <source>
        <dbReference type="Google" id="ProtNLM"/>
    </source>
</evidence>
<reference evidence="2 3" key="1">
    <citation type="submission" date="2020-08" db="EMBL/GenBank/DDBJ databases">
        <title>Sequencing the genomes of 1000 actinobacteria strains.</title>
        <authorList>
            <person name="Klenk H.-P."/>
        </authorList>
    </citation>
    <scope>NUCLEOTIDE SEQUENCE [LARGE SCALE GENOMIC DNA]</scope>
    <source>
        <strain evidence="2 3">DSM 41654</strain>
    </source>
</reference>
<dbReference type="InterPro" id="IPR013320">
    <property type="entry name" value="ConA-like_dom_sf"/>
</dbReference>
<sequence length="241" mass="25241">MTIHRLRALAAAAALVPALLMASASAGTPAQAATRAFPHRSHYLHDDQTWGGYAVTGGTYTSATGSWTVPTLDCADTPDSSVSPWIGIDGFNSQTVEQIGFDQDCTNGVAGYYPWVEMYPADSIYFNETVQAGDLITAAVSVSGTSFTLTETDATQHWTKTYDESGSYQLSSAEAIVEDLGDGVGPVADFGSIAFTDVTFNGSPLESAGTLNSTDLARGNAQLTDNSQPAGGGFTINWLQS</sequence>
<protein>
    <recommendedName>
        <fullName evidence="4">Peptidase A4 family protein</fullName>
    </recommendedName>
</protein>
<dbReference type="PANTHER" id="PTHR37536">
    <property type="entry name" value="PUTATIVE (AFU_ORTHOLOGUE AFUA_3G02970)-RELATED"/>
    <property type="match status" value="1"/>
</dbReference>
<gene>
    <name evidence="2" type="ORF">FHR34_007497</name>
</gene>
<dbReference type="Proteomes" id="UP000540506">
    <property type="component" value="Unassembled WGS sequence"/>
</dbReference>
<dbReference type="Pfam" id="PF01828">
    <property type="entry name" value="Peptidase_A4"/>
    <property type="match status" value="1"/>
</dbReference>
<dbReference type="SUPFAM" id="SSF49899">
    <property type="entry name" value="Concanavalin A-like lectins/glucanases"/>
    <property type="match status" value="1"/>
</dbReference>
<dbReference type="EMBL" id="JACHJV010000003">
    <property type="protein sequence ID" value="MBB4928400.1"/>
    <property type="molecule type" value="Genomic_DNA"/>
</dbReference>
<name>A0A7W7RAQ6_KITKI</name>
<dbReference type="AlphaFoldDB" id="A0A7W7RAQ6"/>
<dbReference type="InterPro" id="IPR038656">
    <property type="entry name" value="Peptidase_G1_sf"/>
</dbReference>
<evidence type="ECO:0000313" key="2">
    <source>
        <dbReference type="EMBL" id="MBB4928400.1"/>
    </source>
</evidence>
<dbReference type="GO" id="GO:0070007">
    <property type="term" value="F:glutamic-type endopeptidase activity"/>
    <property type="evidence" value="ECO:0007669"/>
    <property type="project" value="InterPro"/>
</dbReference>
<keyword evidence="1" id="KW-0732">Signal</keyword>
<dbReference type="RefSeq" id="WP_184945764.1">
    <property type="nucleotide sequence ID" value="NZ_JACHJV010000003.1"/>
</dbReference>
<comment type="caution">
    <text evidence="2">The sequence shown here is derived from an EMBL/GenBank/DDBJ whole genome shotgun (WGS) entry which is preliminary data.</text>
</comment>
<dbReference type="Gene3D" id="2.60.120.700">
    <property type="entry name" value="Peptidase G1"/>
    <property type="match status" value="1"/>
</dbReference>
<dbReference type="InterPro" id="IPR000250">
    <property type="entry name" value="Peptidase_G1"/>
</dbReference>
<dbReference type="PROSITE" id="PS51318">
    <property type="entry name" value="TAT"/>
    <property type="match status" value="1"/>
</dbReference>
<feature type="signal peptide" evidence="1">
    <location>
        <begin position="1"/>
        <end position="26"/>
    </location>
</feature>
<keyword evidence="3" id="KW-1185">Reference proteome</keyword>
<proteinExistence type="predicted"/>
<evidence type="ECO:0000313" key="3">
    <source>
        <dbReference type="Proteomes" id="UP000540506"/>
    </source>
</evidence>
<evidence type="ECO:0000256" key="1">
    <source>
        <dbReference type="SAM" id="SignalP"/>
    </source>
</evidence>
<dbReference type="InterPro" id="IPR006311">
    <property type="entry name" value="TAT_signal"/>
</dbReference>
<feature type="chain" id="PRO_5039279105" description="Peptidase A4 family protein" evidence="1">
    <location>
        <begin position="27"/>
        <end position="241"/>
    </location>
</feature>
<accession>A0A7W7RAQ6</accession>
<dbReference type="CDD" id="cd13426">
    <property type="entry name" value="Peptidase_G1"/>
    <property type="match status" value="1"/>
</dbReference>
<organism evidence="2 3">
    <name type="scientific">Kitasatospora kifunensis</name>
    <name type="common">Streptomyces kifunensis</name>
    <dbReference type="NCBI Taxonomy" id="58351"/>
    <lineage>
        <taxon>Bacteria</taxon>
        <taxon>Bacillati</taxon>
        <taxon>Actinomycetota</taxon>
        <taxon>Actinomycetes</taxon>
        <taxon>Kitasatosporales</taxon>
        <taxon>Streptomycetaceae</taxon>
        <taxon>Kitasatospora</taxon>
    </lineage>
</organism>
<dbReference type="GO" id="GO:0006508">
    <property type="term" value="P:proteolysis"/>
    <property type="evidence" value="ECO:0007669"/>
    <property type="project" value="InterPro"/>
</dbReference>